<keyword evidence="6" id="KW-1278">Translocase</keyword>
<evidence type="ECO:0000256" key="4">
    <source>
        <dbReference type="ARBA" id="ARBA00022640"/>
    </source>
</evidence>
<keyword evidence="9 12" id="KW-0472">Membrane</keyword>
<organism evidence="15 16">
    <name type="scientific">Mikania micrantha</name>
    <name type="common">bitter vine</name>
    <dbReference type="NCBI Taxonomy" id="192012"/>
    <lineage>
        <taxon>Eukaryota</taxon>
        <taxon>Viridiplantae</taxon>
        <taxon>Streptophyta</taxon>
        <taxon>Embryophyta</taxon>
        <taxon>Tracheophyta</taxon>
        <taxon>Spermatophyta</taxon>
        <taxon>Magnoliopsida</taxon>
        <taxon>eudicotyledons</taxon>
        <taxon>Gunneridae</taxon>
        <taxon>Pentapetalae</taxon>
        <taxon>asterids</taxon>
        <taxon>campanulids</taxon>
        <taxon>Asterales</taxon>
        <taxon>Asteraceae</taxon>
        <taxon>Asteroideae</taxon>
        <taxon>Heliantheae alliance</taxon>
        <taxon>Eupatorieae</taxon>
        <taxon>Mikania</taxon>
    </lineage>
</organism>
<feature type="transmembrane region" description="Helical" evidence="12">
    <location>
        <begin position="173"/>
        <end position="191"/>
    </location>
</feature>
<feature type="transmembrane region" description="Helical" evidence="12">
    <location>
        <begin position="266"/>
        <end position="285"/>
    </location>
</feature>
<evidence type="ECO:0000256" key="3">
    <source>
        <dbReference type="ARBA" id="ARBA00022448"/>
    </source>
</evidence>
<feature type="domain" description="NADH:quinone oxidoreductase/Mrp antiporter transmembrane" evidence="14">
    <location>
        <begin position="122"/>
        <end position="316"/>
    </location>
</feature>
<comment type="catalytic activity">
    <reaction evidence="10">
        <text>a plastoquinone + NADPH + (n+1) H(+)(in) = a plastoquinol + NADP(+) + n H(+)(out)</text>
        <dbReference type="Rhea" id="RHEA:42612"/>
        <dbReference type="Rhea" id="RHEA-COMP:9561"/>
        <dbReference type="Rhea" id="RHEA-COMP:9562"/>
        <dbReference type="ChEBI" id="CHEBI:15378"/>
        <dbReference type="ChEBI" id="CHEBI:17757"/>
        <dbReference type="ChEBI" id="CHEBI:57783"/>
        <dbReference type="ChEBI" id="CHEBI:58349"/>
        <dbReference type="ChEBI" id="CHEBI:62192"/>
    </reaction>
</comment>
<keyword evidence="7 12" id="KW-1133">Transmembrane helix</keyword>
<feature type="chain" id="PRO_5024443902" description="NADH:quinone oxidoreductase/Mrp antiporter transmembrane domain-containing protein" evidence="13">
    <location>
        <begin position="34"/>
        <end position="904"/>
    </location>
</feature>
<sequence length="904" mass="101387">MIVGPFPRSARWPIGIAAFGLCLPFLIKNSGSARESAGNNRKEGAHVAAAPAPLLVNGAAELREQPSDGKRLSRSVQRALFSLRIPRSLSIDQRRIQNLWGPIYSPSLEPRRKPPSPSDSISLLTLYMWAPDIYEGSPTPVTTFLSIAPKISISANISRLSIYGSYGATLQQIFFFCSIASMILGALAAMAQTKVKRLLAHSSIGHVGYIRTGFSCGTIEGIQSLLIGIFIYASMTIDAFAIVSALRQSRVKYIADLGALAKTNPISAITFSITMFSYAGIPPLAGFCSKFYLFFAALGCGAYFLAPVGVVTSVIGRWAAGRLPRMGMHATKDRVESDTSTVYSISLYGSTITTRDEPWFGELKLALDVIGLPVTLGKNGEVHPNRPMKNKRRAKRQWRAKRMRNGHGEKEVWRRSSRAHSLRFLGPKQCKLTPVQCLAELRGLQSLLFILIFAQANGALLIQGGEWSLEKHCSKKGWAIDKESIPNHNASRWRASPTDSIVTAVEFNHQVRDGLVWNKVQVYRSVRMPQLHTSLHFHLTPIVMINGSSRRDLLLNSQNFCRSIPAGAENPSLSRLCYRRLWGSRNRRALILGWAYYLDAFSSYPLRTWLPSVYRGHDNWYTRGPISVRPEETFARLRYLLGGLRPIETVYLRLSLGPYVLTQGAGSPHLHRHVYFTEPLSETVPRSLRLSCSGRSEQKILQVPKRIRIQLPFLSRIRLLLLRADAEIFFLFEVQEEEEKRNHRPMVLLERTVCDCSYPTPREVLVTAPQVVSEMLLSRAPCQMCPKKKSKANEACPKVNQPLGLLRKTPSDFKIVQRIHGGVVGRGTKRSGDGEEWYQIVFNATKRSRWRGRLVAGKHENRSFMWLCCFCSTVAGSNATGIGEWWRRFRVSFSFLLARVGRQN</sequence>
<evidence type="ECO:0000256" key="10">
    <source>
        <dbReference type="ARBA" id="ARBA00047726"/>
    </source>
</evidence>
<dbReference type="AlphaFoldDB" id="A0A5N6PI45"/>
<dbReference type="Pfam" id="PF00361">
    <property type="entry name" value="Proton_antipo_M"/>
    <property type="match status" value="1"/>
</dbReference>
<name>A0A5N6PI45_9ASTR</name>
<proteinExistence type="predicted"/>
<dbReference type="EMBL" id="SZYD01000004">
    <property type="protein sequence ID" value="KAD6454409.1"/>
    <property type="molecule type" value="Genomic_DNA"/>
</dbReference>
<dbReference type="OrthoDB" id="4092844at2759"/>
<keyword evidence="4" id="KW-0934">Plastid</keyword>
<dbReference type="Proteomes" id="UP000326396">
    <property type="component" value="Linkage Group LG12"/>
</dbReference>
<evidence type="ECO:0000256" key="9">
    <source>
        <dbReference type="ARBA" id="ARBA00023136"/>
    </source>
</evidence>
<evidence type="ECO:0000256" key="1">
    <source>
        <dbReference type="ARBA" id="ARBA00004141"/>
    </source>
</evidence>
<evidence type="ECO:0000256" key="8">
    <source>
        <dbReference type="ARBA" id="ARBA00023027"/>
    </source>
</evidence>
<keyword evidence="13" id="KW-0732">Signal</keyword>
<evidence type="ECO:0000256" key="7">
    <source>
        <dbReference type="ARBA" id="ARBA00022989"/>
    </source>
</evidence>
<feature type="transmembrane region" description="Helical" evidence="12">
    <location>
        <begin position="291"/>
        <end position="316"/>
    </location>
</feature>
<evidence type="ECO:0000256" key="12">
    <source>
        <dbReference type="SAM" id="Phobius"/>
    </source>
</evidence>
<evidence type="ECO:0000256" key="11">
    <source>
        <dbReference type="ARBA" id="ARBA00048026"/>
    </source>
</evidence>
<dbReference type="PANTHER" id="PTHR22773">
    <property type="entry name" value="NADH DEHYDROGENASE"/>
    <property type="match status" value="1"/>
</dbReference>
<keyword evidence="16" id="KW-1185">Reference proteome</keyword>
<reference evidence="15 16" key="1">
    <citation type="submission" date="2019-05" db="EMBL/GenBank/DDBJ databases">
        <title>Mikania micrantha, genome provides insights into the molecular mechanism of rapid growth.</title>
        <authorList>
            <person name="Liu B."/>
        </authorList>
    </citation>
    <scope>NUCLEOTIDE SEQUENCE [LARGE SCALE GENOMIC DNA]</scope>
    <source>
        <strain evidence="15">NLD-2019</strain>
        <tissue evidence="15">Leaf</tissue>
    </source>
</reference>
<feature type="transmembrane region" description="Helical" evidence="12">
    <location>
        <begin position="225"/>
        <end position="246"/>
    </location>
</feature>
<dbReference type="InterPro" id="IPR001750">
    <property type="entry name" value="ND/Mrp_TM"/>
</dbReference>
<evidence type="ECO:0000256" key="5">
    <source>
        <dbReference type="ARBA" id="ARBA00022692"/>
    </source>
</evidence>
<comment type="catalytic activity">
    <reaction evidence="11">
        <text>a plastoquinone + NADH + (n+1) H(+)(in) = a plastoquinol + NAD(+) + n H(+)(out)</text>
        <dbReference type="Rhea" id="RHEA:42608"/>
        <dbReference type="Rhea" id="RHEA-COMP:9561"/>
        <dbReference type="Rhea" id="RHEA-COMP:9562"/>
        <dbReference type="ChEBI" id="CHEBI:15378"/>
        <dbReference type="ChEBI" id="CHEBI:17757"/>
        <dbReference type="ChEBI" id="CHEBI:57540"/>
        <dbReference type="ChEBI" id="CHEBI:57945"/>
        <dbReference type="ChEBI" id="CHEBI:62192"/>
    </reaction>
</comment>
<evidence type="ECO:0000313" key="15">
    <source>
        <dbReference type="EMBL" id="KAD6454409.1"/>
    </source>
</evidence>
<dbReference type="GO" id="GO:0009535">
    <property type="term" value="C:chloroplast thylakoid membrane"/>
    <property type="evidence" value="ECO:0007669"/>
    <property type="project" value="UniProtKB-SubCell"/>
</dbReference>
<evidence type="ECO:0000256" key="6">
    <source>
        <dbReference type="ARBA" id="ARBA00022967"/>
    </source>
</evidence>
<protein>
    <recommendedName>
        <fullName evidence="14">NADH:quinone oxidoreductase/Mrp antiporter transmembrane domain-containing protein</fullName>
    </recommendedName>
</protein>
<keyword evidence="5 12" id="KW-0812">Transmembrane</keyword>
<accession>A0A5N6PI45</accession>
<comment type="subcellular location">
    <subcellularLocation>
        <location evidence="1">Membrane</location>
        <topology evidence="1">Multi-pass membrane protein</topology>
    </subcellularLocation>
    <subcellularLocation>
        <location evidence="2">Plastid</location>
        <location evidence="2">Chloroplast thylakoid membrane</location>
    </subcellularLocation>
</comment>
<evidence type="ECO:0000313" key="16">
    <source>
        <dbReference type="Proteomes" id="UP000326396"/>
    </source>
</evidence>
<evidence type="ECO:0000259" key="14">
    <source>
        <dbReference type="Pfam" id="PF00361"/>
    </source>
</evidence>
<feature type="signal peptide" evidence="13">
    <location>
        <begin position="1"/>
        <end position="33"/>
    </location>
</feature>
<evidence type="ECO:0000256" key="13">
    <source>
        <dbReference type="SAM" id="SignalP"/>
    </source>
</evidence>
<keyword evidence="3" id="KW-0813">Transport</keyword>
<evidence type="ECO:0000256" key="2">
    <source>
        <dbReference type="ARBA" id="ARBA00004334"/>
    </source>
</evidence>
<gene>
    <name evidence="15" type="ORF">E3N88_09115</name>
</gene>
<keyword evidence="8" id="KW-0520">NAD</keyword>
<comment type="caution">
    <text evidence="15">The sequence shown here is derived from an EMBL/GenBank/DDBJ whole genome shotgun (WGS) entry which is preliminary data.</text>
</comment>